<dbReference type="SUPFAM" id="SSF50370">
    <property type="entry name" value="Ricin B-like lectins"/>
    <property type="match status" value="1"/>
</dbReference>
<reference evidence="3" key="1">
    <citation type="submission" date="2021-01" db="EMBL/GenBank/DDBJ databases">
        <title>Whole genome shotgun sequence of Actinoplanes siamensis NBRC 109076.</title>
        <authorList>
            <person name="Komaki H."/>
            <person name="Tamura T."/>
        </authorList>
    </citation>
    <scope>NUCLEOTIDE SEQUENCE</scope>
    <source>
        <strain evidence="3">NBRC 109076</strain>
    </source>
</reference>
<gene>
    <name evidence="3" type="ORF">Asi03nite_54330</name>
</gene>
<dbReference type="InterPro" id="IPR015202">
    <property type="entry name" value="GO-like_E_set"/>
</dbReference>
<evidence type="ECO:0000259" key="2">
    <source>
        <dbReference type="SMART" id="SM00458"/>
    </source>
</evidence>
<dbReference type="InterPro" id="IPR013783">
    <property type="entry name" value="Ig-like_fold"/>
</dbReference>
<dbReference type="SUPFAM" id="SSF81296">
    <property type="entry name" value="E set domains"/>
    <property type="match status" value="1"/>
</dbReference>
<organism evidence="3 4">
    <name type="scientific">Actinoplanes siamensis</name>
    <dbReference type="NCBI Taxonomy" id="1223317"/>
    <lineage>
        <taxon>Bacteria</taxon>
        <taxon>Bacillati</taxon>
        <taxon>Actinomycetota</taxon>
        <taxon>Actinomycetes</taxon>
        <taxon>Micromonosporales</taxon>
        <taxon>Micromonosporaceae</taxon>
        <taxon>Actinoplanes</taxon>
    </lineage>
</organism>
<name>A0A919NBS9_9ACTN</name>
<dbReference type="SUPFAM" id="SSF50965">
    <property type="entry name" value="Galactose oxidase, central domain"/>
    <property type="match status" value="1"/>
</dbReference>
<dbReference type="InterPro" id="IPR014756">
    <property type="entry name" value="Ig_E-set"/>
</dbReference>
<dbReference type="CDD" id="cd02851">
    <property type="entry name" value="E_set_GO_C"/>
    <property type="match status" value="1"/>
</dbReference>
<dbReference type="Proteomes" id="UP000629619">
    <property type="component" value="Unassembled WGS sequence"/>
</dbReference>
<evidence type="ECO:0000256" key="1">
    <source>
        <dbReference type="SAM" id="SignalP"/>
    </source>
</evidence>
<dbReference type="InterPro" id="IPR011043">
    <property type="entry name" value="Gal_Oxase/kelch_b-propeller"/>
</dbReference>
<keyword evidence="1" id="KW-0732">Signal</keyword>
<dbReference type="RefSeq" id="WP_239102955.1">
    <property type="nucleotide sequence ID" value="NZ_BOMW01000056.1"/>
</dbReference>
<evidence type="ECO:0000313" key="4">
    <source>
        <dbReference type="Proteomes" id="UP000629619"/>
    </source>
</evidence>
<feature type="chain" id="PRO_5039423494" description="Ricin B lectin domain-containing protein" evidence="1">
    <location>
        <begin position="24"/>
        <end position="694"/>
    </location>
</feature>
<dbReference type="InterPro" id="IPR035992">
    <property type="entry name" value="Ricin_B-like_lectins"/>
</dbReference>
<dbReference type="Gene3D" id="2.130.10.80">
    <property type="entry name" value="Galactose oxidase/kelch, beta-propeller"/>
    <property type="match status" value="1"/>
</dbReference>
<keyword evidence="4" id="KW-1185">Reference proteome</keyword>
<dbReference type="InterPro" id="IPR037293">
    <property type="entry name" value="Gal_Oxidase_central_sf"/>
</dbReference>
<dbReference type="Gene3D" id="2.60.40.10">
    <property type="entry name" value="Immunoglobulins"/>
    <property type="match status" value="1"/>
</dbReference>
<dbReference type="AlphaFoldDB" id="A0A919NBS9"/>
<dbReference type="PROSITE" id="PS50231">
    <property type="entry name" value="RICIN_B_LECTIN"/>
    <property type="match status" value="1"/>
</dbReference>
<dbReference type="PANTHER" id="PTHR32208">
    <property type="entry name" value="SECRETED PROTEIN-RELATED"/>
    <property type="match status" value="1"/>
</dbReference>
<dbReference type="InterPro" id="IPR000772">
    <property type="entry name" value="Ricin_B_lectin"/>
</dbReference>
<sequence>MRLRHGLLLSGMVFLLFLFGANATGAPSRAENGEDGHDHLREHMTQDLVGTPISTIEKQTAEAAARIERRTGLRPGTPRTAGSAAADPGRAGAWSAVFGTPVVPVFQAVLPNGKVLIWDSVGDNAAESYPDHDFTRAMVWNPAGNTYKRVDLRGANIFCAGFAHLPDGDILVAGGNADADLDGTVWTHVFHWQTETWTRGPDMAAARWYPSVAETANGEAVIVGGGPATTEVYQADGGLRALSGFTRYSARIYPFLGSRPDTQLQLFGPYPAGYTINTSGHGVITATGTRDDILRDYGSFSPYDIGKSLVVGGGNRTEGGAAKVPTRTAVVVDGNAGPFPSVTATGSLSTGRRQLNATLLADGSVLATGGMSSAAASPLIDLAHATTSAERWDPVTGKWTVLAGAGRIRQYHSTASLLPDGRVMTGGGGICGVCTTAGYLEKNIEYFSPPYLYEKDGSGQLAPRPVISAAPASVGIGATFPVTSAQAASVRKVALVGLSDVTHSIDQGQRYVPLKFTGSGTTLTVTGPPNSGVTPPGYYLLFLVDAAGVPSVAKIVKVGPGPRPLMSPVRTAALPGAPQWCVDVPQGALAIRTYLQGYACNGTGAQALTRLPDDRTIRVLGNCLDVPQGNLVAGQRIWTYTCNRTAAQTWVFGSDHRIHPAGDTSLCLALASPASKADIRLETCGRSASQKWTW</sequence>
<dbReference type="Pfam" id="PF09118">
    <property type="entry name" value="GO-like_E_set"/>
    <property type="match status" value="1"/>
</dbReference>
<proteinExistence type="predicted"/>
<feature type="domain" description="Ricin B lectin" evidence="2">
    <location>
        <begin position="567"/>
        <end position="694"/>
    </location>
</feature>
<dbReference type="Pfam" id="PF00652">
    <property type="entry name" value="Ricin_B_lectin"/>
    <property type="match status" value="1"/>
</dbReference>
<accession>A0A919NBS9</accession>
<dbReference type="PANTHER" id="PTHR32208:SF21">
    <property type="entry name" value="LOW QUALITY PROTEIN: ALDEHYDE OXIDASE GLOX-LIKE"/>
    <property type="match status" value="1"/>
</dbReference>
<dbReference type="EMBL" id="BOMW01000056">
    <property type="protein sequence ID" value="GIF07895.1"/>
    <property type="molecule type" value="Genomic_DNA"/>
</dbReference>
<dbReference type="GO" id="GO:0005975">
    <property type="term" value="P:carbohydrate metabolic process"/>
    <property type="evidence" value="ECO:0007669"/>
    <property type="project" value="UniProtKB-ARBA"/>
</dbReference>
<protein>
    <recommendedName>
        <fullName evidence="2">Ricin B lectin domain-containing protein</fullName>
    </recommendedName>
</protein>
<evidence type="ECO:0000313" key="3">
    <source>
        <dbReference type="EMBL" id="GIF07895.1"/>
    </source>
</evidence>
<comment type="caution">
    <text evidence="3">The sequence shown here is derived from an EMBL/GenBank/DDBJ whole genome shotgun (WGS) entry which is preliminary data.</text>
</comment>
<dbReference type="SMART" id="SM00458">
    <property type="entry name" value="RICIN"/>
    <property type="match status" value="1"/>
</dbReference>
<dbReference type="Gene3D" id="2.80.10.50">
    <property type="match status" value="1"/>
</dbReference>
<feature type="signal peptide" evidence="1">
    <location>
        <begin position="1"/>
        <end position="23"/>
    </location>
</feature>